<organism evidence="1 2">
    <name type="scientific">Streptomyces longisporus</name>
    <dbReference type="NCBI Taxonomy" id="1948"/>
    <lineage>
        <taxon>Bacteria</taxon>
        <taxon>Bacillati</taxon>
        <taxon>Actinomycetota</taxon>
        <taxon>Actinomycetes</taxon>
        <taxon>Kitasatosporales</taxon>
        <taxon>Streptomycetaceae</taxon>
        <taxon>Streptomyces</taxon>
    </lineage>
</organism>
<gene>
    <name evidence="1" type="ORF">GCM10010276_31530</name>
</gene>
<evidence type="ECO:0000313" key="1">
    <source>
        <dbReference type="EMBL" id="GAA2490159.1"/>
    </source>
</evidence>
<comment type="caution">
    <text evidence="1">The sequence shown here is derived from an EMBL/GenBank/DDBJ whole genome shotgun (WGS) entry which is preliminary data.</text>
</comment>
<sequence>MPRGEIQRVRAVNLRLAAALAEVEGLYSALLRASSSRRRRRLRAELARAAGRLAVLAAEPPTPRSSVVAVRRSRRGRRRALAERGAAWIIARYQGGAPPRA</sequence>
<evidence type="ECO:0000313" key="2">
    <source>
        <dbReference type="Proteomes" id="UP001501777"/>
    </source>
</evidence>
<proteinExistence type="predicted"/>
<reference evidence="1 2" key="1">
    <citation type="journal article" date="2019" name="Int. J. Syst. Evol. Microbiol.">
        <title>The Global Catalogue of Microorganisms (GCM) 10K type strain sequencing project: providing services to taxonomists for standard genome sequencing and annotation.</title>
        <authorList>
            <consortium name="The Broad Institute Genomics Platform"/>
            <consortium name="The Broad Institute Genome Sequencing Center for Infectious Disease"/>
            <person name="Wu L."/>
            <person name="Ma J."/>
        </authorList>
    </citation>
    <scope>NUCLEOTIDE SEQUENCE [LARGE SCALE GENOMIC DNA]</scope>
    <source>
        <strain evidence="1 2">JCM 4395</strain>
    </source>
</reference>
<dbReference type="EMBL" id="BAAASG010000007">
    <property type="protein sequence ID" value="GAA2490159.1"/>
    <property type="molecule type" value="Genomic_DNA"/>
</dbReference>
<dbReference type="Proteomes" id="UP001501777">
    <property type="component" value="Unassembled WGS sequence"/>
</dbReference>
<keyword evidence="2" id="KW-1185">Reference proteome</keyword>
<name>A0ABN3LWC0_STRLO</name>
<protein>
    <submittedName>
        <fullName evidence="1">Uncharacterized protein</fullName>
    </submittedName>
</protein>
<accession>A0ABN3LWC0</accession>